<keyword evidence="3" id="KW-1185">Reference proteome</keyword>
<dbReference type="EMBL" id="CP080507">
    <property type="protein sequence ID" value="QYM78273.1"/>
    <property type="molecule type" value="Genomic_DNA"/>
</dbReference>
<proteinExistence type="predicted"/>
<dbReference type="AlphaFoldDB" id="A0A8F9TV01"/>
<accession>A0A8F9TV01</accession>
<gene>
    <name evidence="2" type="ORF">K0B96_13315</name>
</gene>
<keyword evidence="1" id="KW-0812">Transmembrane</keyword>
<dbReference type="Proteomes" id="UP000825051">
    <property type="component" value="Chromosome"/>
</dbReference>
<keyword evidence="1" id="KW-0472">Membrane</keyword>
<sequence>MISRSHRPSFLRRTLAVAAALIVLALTILAVSPALHARLHAATPDHAGEQGCVVSLFAQGIEPLLAAAVLIAAPVIHALVAPRPVREIFLVAPRFLRLPERGPPGS</sequence>
<dbReference type="RefSeq" id="WP_220161377.1">
    <property type="nucleotide sequence ID" value="NZ_CP080507.1"/>
</dbReference>
<feature type="transmembrane region" description="Helical" evidence="1">
    <location>
        <begin position="57"/>
        <end position="80"/>
    </location>
</feature>
<reference evidence="2" key="1">
    <citation type="submission" date="2021-08" db="EMBL/GenBank/DDBJ databases">
        <title>Genome of a novel bacterium of the phylum Verrucomicrobia, Oleiharenicola sp. KSB-15.</title>
        <authorList>
            <person name="Chung J.-H."/>
            <person name="Ahn J.-H."/>
            <person name="Yoon Y."/>
            <person name="Kim D.-Y."/>
            <person name="An S.-H."/>
            <person name="Park I."/>
            <person name="Yeon J."/>
        </authorList>
    </citation>
    <scope>NUCLEOTIDE SEQUENCE</scope>
    <source>
        <strain evidence="2">KSB-15</strain>
    </source>
</reference>
<organism evidence="2 3">
    <name type="scientific">Horticoccus luteus</name>
    <dbReference type="NCBI Taxonomy" id="2862869"/>
    <lineage>
        <taxon>Bacteria</taxon>
        <taxon>Pseudomonadati</taxon>
        <taxon>Verrucomicrobiota</taxon>
        <taxon>Opitutia</taxon>
        <taxon>Opitutales</taxon>
        <taxon>Opitutaceae</taxon>
        <taxon>Horticoccus</taxon>
    </lineage>
</organism>
<dbReference type="KEGG" id="ole:K0B96_13315"/>
<evidence type="ECO:0000256" key="1">
    <source>
        <dbReference type="SAM" id="Phobius"/>
    </source>
</evidence>
<keyword evidence="1" id="KW-1133">Transmembrane helix</keyword>
<protein>
    <submittedName>
        <fullName evidence="2">Uncharacterized protein</fullName>
    </submittedName>
</protein>
<name>A0A8F9TV01_9BACT</name>
<evidence type="ECO:0000313" key="2">
    <source>
        <dbReference type="EMBL" id="QYM78273.1"/>
    </source>
</evidence>
<evidence type="ECO:0000313" key="3">
    <source>
        <dbReference type="Proteomes" id="UP000825051"/>
    </source>
</evidence>